<keyword evidence="2" id="KW-1185">Reference proteome</keyword>
<organism evidence="1 2">
    <name type="scientific">Thalictrum thalictroides</name>
    <name type="common">Rue-anemone</name>
    <name type="synonym">Anemone thalictroides</name>
    <dbReference type="NCBI Taxonomy" id="46969"/>
    <lineage>
        <taxon>Eukaryota</taxon>
        <taxon>Viridiplantae</taxon>
        <taxon>Streptophyta</taxon>
        <taxon>Embryophyta</taxon>
        <taxon>Tracheophyta</taxon>
        <taxon>Spermatophyta</taxon>
        <taxon>Magnoliopsida</taxon>
        <taxon>Ranunculales</taxon>
        <taxon>Ranunculaceae</taxon>
        <taxon>Thalictroideae</taxon>
        <taxon>Thalictrum</taxon>
    </lineage>
</organism>
<feature type="non-terminal residue" evidence="1">
    <location>
        <position position="82"/>
    </location>
</feature>
<evidence type="ECO:0000313" key="2">
    <source>
        <dbReference type="Proteomes" id="UP000554482"/>
    </source>
</evidence>
<sequence>MVEWAGIFPENAIVARLVTNGNWNEHVVNLPESSLKEDIMKTSINRNLAKDHVIWILNSSGEFSAHSAYQALSNHADKVHWH</sequence>
<comment type="caution">
    <text evidence="1">The sequence shown here is derived from an EMBL/GenBank/DDBJ whole genome shotgun (WGS) entry which is preliminary data.</text>
</comment>
<evidence type="ECO:0000313" key="1">
    <source>
        <dbReference type="EMBL" id="KAF5188903.1"/>
    </source>
</evidence>
<dbReference type="EMBL" id="JABWDY010026196">
    <property type="protein sequence ID" value="KAF5188903.1"/>
    <property type="molecule type" value="Genomic_DNA"/>
</dbReference>
<proteinExistence type="predicted"/>
<name>A0A7J6VVK6_THATH</name>
<dbReference type="OrthoDB" id="1748554at2759"/>
<gene>
    <name evidence="1" type="ORF">FRX31_021510</name>
</gene>
<reference evidence="1 2" key="1">
    <citation type="submission" date="2020-06" db="EMBL/GenBank/DDBJ databases">
        <title>Transcriptomic and genomic resources for Thalictrum thalictroides and T. hernandezii: Facilitating candidate gene discovery in an emerging model plant lineage.</title>
        <authorList>
            <person name="Arias T."/>
            <person name="Riano-Pachon D.M."/>
            <person name="Di Stilio V.S."/>
        </authorList>
    </citation>
    <scope>NUCLEOTIDE SEQUENCE [LARGE SCALE GENOMIC DNA]</scope>
    <source>
        <strain evidence="2">cv. WT478/WT964</strain>
        <tissue evidence="1">Leaves</tissue>
    </source>
</reference>
<accession>A0A7J6VVK6</accession>
<protein>
    <submittedName>
        <fullName evidence="1">Uncharacterized protein</fullName>
    </submittedName>
</protein>
<dbReference type="AlphaFoldDB" id="A0A7J6VVK6"/>
<dbReference type="Proteomes" id="UP000554482">
    <property type="component" value="Unassembled WGS sequence"/>
</dbReference>